<dbReference type="KEGG" id="palr:HGI30_16495"/>
<evidence type="ECO:0000256" key="1">
    <source>
        <dbReference type="SAM" id="SignalP"/>
    </source>
</evidence>
<gene>
    <name evidence="3" type="ORF">HGI30_16495</name>
</gene>
<keyword evidence="1" id="KW-0732">Signal</keyword>
<dbReference type="EMBL" id="CP051428">
    <property type="protein sequence ID" value="QJC53012.1"/>
    <property type="molecule type" value="Genomic_DNA"/>
</dbReference>
<evidence type="ECO:0000313" key="3">
    <source>
        <dbReference type="EMBL" id="QJC53012.1"/>
    </source>
</evidence>
<dbReference type="PROSITE" id="PS51257">
    <property type="entry name" value="PROKAR_LIPOPROTEIN"/>
    <property type="match status" value="1"/>
</dbReference>
<dbReference type="RefSeq" id="WP_168908561.1">
    <property type="nucleotide sequence ID" value="NZ_CP051428.1"/>
</dbReference>
<dbReference type="Pfam" id="PF13115">
    <property type="entry name" value="YtkA"/>
    <property type="match status" value="1"/>
</dbReference>
<protein>
    <recommendedName>
        <fullName evidence="2">YtkA-like domain-containing protein</fullName>
    </recommendedName>
</protein>
<evidence type="ECO:0000259" key="2">
    <source>
        <dbReference type="Pfam" id="PF13115"/>
    </source>
</evidence>
<feature type="domain" description="YtkA-like" evidence="2">
    <location>
        <begin position="40"/>
        <end position="116"/>
    </location>
</feature>
<dbReference type="AlphaFoldDB" id="A0A6H2H037"/>
<name>A0A6H2H037_9BACL</name>
<feature type="signal peptide" evidence="1">
    <location>
        <begin position="1"/>
        <end position="22"/>
    </location>
</feature>
<organism evidence="3 4">
    <name type="scientific">Paenibacillus albicereus</name>
    <dbReference type="NCBI Taxonomy" id="2726185"/>
    <lineage>
        <taxon>Bacteria</taxon>
        <taxon>Bacillati</taxon>
        <taxon>Bacillota</taxon>
        <taxon>Bacilli</taxon>
        <taxon>Bacillales</taxon>
        <taxon>Paenibacillaceae</taxon>
        <taxon>Paenibacillus</taxon>
    </lineage>
</organism>
<feature type="chain" id="PRO_5039583208" description="YtkA-like domain-containing protein" evidence="1">
    <location>
        <begin position="23"/>
        <end position="161"/>
    </location>
</feature>
<reference evidence="3 4" key="1">
    <citation type="submission" date="2020-04" db="EMBL/GenBank/DDBJ databases">
        <title>Novel Paenibacillus strain UniB2 isolated from commercial digestive syrup.</title>
        <authorList>
            <person name="Thorat V."/>
            <person name="Kirdat K."/>
            <person name="Tiwarekar B."/>
            <person name="Yadav A."/>
        </authorList>
    </citation>
    <scope>NUCLEOTIDE SEQUENCE [LARGE SCALE GENOMIC DNA]</scope>
    <source>
        <strain evidence="3 4">UniB2</strain>
    </source>
</reference>
<sequence length="161" mass="17083">MKRNRIALAAGTLLAGASLLLAGCQADTSGLDDKGFKPHLTVDLQLPKQLEPGQEGRFSIVVKKGGEPYDGFYQARFQLWPEDGSSPPVTVQAEKAAPGTYAVTRPLGAEGVYRIKFNGISAEYEIMPSKRFAIGAHAVETLAEMEKAGAAPALPSPGPHH</sequence>
<accession>A0A6H2H037</accession>
<evidence type="ECO:0000313" key="4">
    <source>
        <dbReference type="Proteomes" id="UP000502136"/>
    </source>
</evidence>
<keyword evidence="4" id="KW-1185">Reference proteome</keyword>
<proteinExistence type="predicted"/>
<dbReference type="InterPro" id="IPR032693">
    <property type="entry name" value="YtkA-like_dom"/>
</dbReference>
<dbReference type="Proteomes" id="UP000502136">
    <property type="component" value="Chromosome"/>
</dbReference>